<dbReference type="InterPro" id="IPR047867">
    <property type="entry name" value="Ribosomal_uL22_bac/org-type"/>
</dbReference>
<dbReference type="GO" id="GO:0005762">
    <property type="term" value="C:mitochondrial large ribosomal subunit"/>
    <property type="evidence" value="ECO:0007669"/>
    <property type="project" value="TreeGrafter"/>
</dbReference>
<gene>
    <name evidence="1" type="ORF">EUX98_g8356</name>
</gene>
<organism evidence="1 2">
    <name type="scientific">Antrodiella citrinella</name>
    <dbReference type="NCBI Taxonomy" id="2447956"/>
    <lineage>
        <taxon>Eukaryota</taxon>
        <taxon>Fungi</taxon>
        <taxon>Dikarya</taxon>
        <taxon>Basidiomycota</taxon>
        <taxon>Agaricomycotina</taxon>
        <taxon>Agaricomycetes</taxon>
        <taxon>Polyporales</taxon>
        <taxon>Steccherinaceae</taxon>
        <taxon>Antrodiella</taxon>
    </lineage>
</organism>
<evidence type="ECO:0000313" key="1">
    <source>
        <dbReference type="EMBL" id="THH21584.1"/>
    </source>
</evidence>
<dbReference type="Proteomes" id="UP000308730">
    <property type="component" value="Unassembled WGS sequence"/>
</dbReference>
<evidence type="ECO:0008006" key="3">
    <source>
        <dbReference type="Google" id="ProtNLM"/>
    </source>
</evidence>
<dbReference type="PANTHER" id="PTHR13501">
    <property type="entry name" value="CHLOROPLAST 50S RIBOSOMAL PROTEIN L22-RELATED"/>
    <property type="match status" value="1"/>
</dbReference>
<name>A0A4S4M8A6_9APHY</name>
<comment type="caution">
    <text evidence="1">The sequence shown here is derived from an EMBL/GenBank/DDBJ whole genome shotgun (WGS) entry which is preliminary data.</text>
</comment>
<dbReference type="SUPFAM" id="SSF54843">
    <property type="entry name" value="Ribosomal protein L22"/>
    <property type="match status" value="1"/>
</dbReference>
<dbReference type="PANTHER" id="PTHR13501:SF8">
    <property type="entry name" value="LARGE RIBOSOMAL SUBUNIT PROTEIN UL22M"/>
    <property type="match status" value="1"/>
</dbReference>
<dbReference type="Gene3D" id="3.90.470.10">
    <property type="entry name" value="Ribosomal protein L22/L17"/>
    <property type="match status" value="2"/>
</dbReference>
<dbReference type="InterPro" id="IPR036394">
    <property type="entry name" value="Ribosomal_uL22_sf"/>
</dbReference>
<accession>A0A4S4M8A6</accession>
<dbReference type="EMBL" id="SGPM01000444">
    <property type="protein sequence ID" value="THH21584.1"/>
    <property type="molecule type" value="Genomic_DNA"/>
</dbReference>
<dbReference type="OrthoDB" id="416470at2759"/>
<proteinExistence type="predicted"/>
<protein>
    <recommendedName>
        <fullName evidence="3">Ribosomal protein L22</fullName>
    </recommendedName>
</protein>
<reference evidence="1 2" key="1">
    <citation type="submission" date="2019-02" db="EMBL/GenBank/DDBJ databases">
        <title>Genome sequencing of the rare red list fungi Antrodiella citrinella (Flaviporus citrinellus).</title>
        <authorList>
            <person name="Buettner E."/>
            <person name="Kellner H."/>
        </authorList>
    </citation>
    <scope>NUCLEOTIDE SEQUENCE [LARGE SCALE GENOMIC DNA]</scope>
    <source>
        <strain evidence="1 2">DSM 108506</strain>
    </source>
</reference>
<dbReference type="GO" id="GO:0006412">
    <property type="term" value="P:translation"/>
    <property type="evidence" value="ECO:0007669"/>
    <property type="project" value="InterPro"/>
</dbReference>
<evidence type="ECO:0000313" key="2">
    <source>
        <dbReference type="Proteomes" id="UP000308730"/>
    </source>
</evidence>
<keyword evidence="2" id="KW-1185">Reference proteome</keyword>
<sequence length="214" mass="24229">MWTALRALCKYSCKARSRAFTDVASSVNVCRTYWECYETWLRESLAPTVRKDSAEDIAAARREEAEHGQSSVFDSLVASGSEENVADAALTKPKTKYTHHKYSTANFKISHRKLNMLGRQISGQPIDMAIMQMKFSEAWVTKGPNTQKRIEPKGRGKYGIRIHPDSRLSVVLKEGKTMVELADKERARKLKRIISSGITREDVPLRNPGPAWAW</sequence>
<dbReference type="AlphaFoldDB" id="A0A4S4M8A6"/>
<dbReference type="GO" id="GO:0003735">
    <property type="term" value="F:structural constituent of ribosome"/>
    <property type="evidence" value="ECO:0007669"/>
    <property type="project" value="InterPro"/>
</dbReference>